<dbReference type="InterPro" id="IPR020027">
    <property type="entry name" value="Pseudamin_synth-assoc_MeTrfase"/>
</dbReference>
<dbReference type="Gene3D" id="3.40.50.150">
    <property type="entry name" value="Vaccinia Virus protein VP39"/>
    <property type="match status" value="1"/>
</dbReference>
<evidence type="ECO:0000313" key="2">
    <source>
        <dbReference type="EMBL" id="OGF74044.1"/>
    </source>
</evidence>
<keyword evidence="2" id="KW-0808">Transferase</keyword>
<feature type="domain" description="Methyltransferase type 11" evidence="1">
    <location>
        <begin position="60"/>
        <end position="147"/>
    </location>
</feature>
<evidence type="ECO:0000259" key="1">
    <source>
        <dbReference type="Pfam" id="PF08241"/>
    </source>
</evidence>
<gene>
    <name evidence="2" type="ORF">A3J56_01745</name>
</gene>
<name>A0A1F5WEM1_9BACT</name>
<dbReference type="AlphaFoldDB" id="A0A1F5WEM1"/>
<organism evidence="2 3">
    <name type="scientific">Candidatus Giovannonibacteria bacterium RIFCSPHIGHO2_02_FULL_46_20</name>
    <dbReference type="NCBI Taxonomy" id="1798338"/>
    <lineage>
        <taxon>Bacteria</taxon>
        <taxon>Candidatus Giovannoniibacteriota</taxon>
    </lineage>
</organism>
<dbReference type="InterPro" id="IPR029063">
    <property type="entry name" value="SAM-dependent_MTases_sf"/>
</dbReference>
<accession>A0A1F5WEM1</accession>
<dbReference type="EMBL" id="MFHQ01000030">
    <property type="protein sequence ID" value="OGF74044.1"/>
    <property type="molecule type" value="Genomic_DNA"/>
</dbReference>
<dbReference type="InterPro" id="IPR013216">
    <property type="entry name" value="Methyltransf_11"/>
</dbReference>
<proteinExistence type="predicted"/>
<dbReference type="GO" id="GO:0008757">
    <property type="term" value="F:S-adenosylmethionine-dependent methyltransferase activity"/>
    <property type="evidence" value="ECO:0007669"/>
    <property type="project" value="InterPro"/>
</dbReference>
<evidence type="ECO:0000313" key="3">
    <source>
        <dbReference type="Proteomes" id="UP000178406"/>
    </source>
</evidence>
<dbReference type="STRING" id="1798338.A3J56_01745"/>
<dbReference type="CDD" id="cd02440">
    <property type="entry name" value="AdoMet_MTases"/>
    <property type="match status" value="1"/>
</dbReference>
<protein>
    <submittedName>
        <fullName evidence="2">Methyltransferase type 11</fullName>
    </submittedName>
</protein>
<dbReference type="SUPFAM" id="SSF53335">
    <property type="entry name" value="S-adenosyl-L-methionine-dependent methyltransferases"/>
    <property type="match status" value="1"/>
</dbReference>
<sequence>MIKNTQQIELWSGDFGNAYVDRNPQSVAELDALYEKDYGITRSALNEEFFGALDRNAKILEVGANIGLQLGALQRMGFKNLLGVEINDYAVSQAKKLHPEVDIIKGSAFDLPFRDNYFNLVYTSGVLIHIAPGNLPKAMGEIVRVSKNFVWGLEYFADEPTDIEYRGKKGFLWKRDFSAMYQELFPSLSVVKEKMLPMVGSQNSSQMFLLEKQ</sequence>
<dbReference type="Pfam" id="PF08241">
    <property type="entry name" value="Methyltransf_11"/>
    <property type="match status" value="1"/>
</dbReference>
<dbReference type="Proteomes" id="UP000178406">
    <property type="component" value="Unassembled WGS sequence"/>
</dbReference>
<reference evidence="2 3" key="1">
    <citation type="journal article" date="2016" name="Nat. Commun.">
        <title>Thousands of microbial genomes shed light on interconnected biogeochemical processes in an aquifer system.</title>
        <authorList>
            <person name="Anantharaman K."/>
            <person name="Brown C.T."/>
            <person name="Hug L.A."/>
            <person name="Sharon I."/>
            <person name="Castelle C.J."/>
            <person name="Probst A.J."/>
            <person name="Thomas B.C."/>
            <person name="Singh A."/>
            <person name="Wilkins M.J."/>
            <person name="Karaoz U."/>
            <person name="Brodie E.L."/>
            <person name="Williams K.H."/>
            <person name="Hubbard S.S."/>
            <person name="Banfield J.F."/>
        </authorList>
    </citation>
    <scope>NUCLEOTIDE SEQUENCE [LARGE SCALE GENOMIC DNA]</scope>
</reference>
<dbReference type="GO" id="GO:0032259">
    <property type="term" value="P:methylation"/>
    <property type="evidence" value="ECO:0007669"/>
    <property type="project" value="UniProtKB-KW"/>
</dbReference>
<comment type="caution">
    <text evidence="2">The sequence shown here is derived from an EMBL/GenBank/DDBJ whole genome shotgun (WGS) entry which is preliminary data.</text>
</comment>
<keyword evidence="2" id="KW-0489">Methyltransferase</keyword>
<dbReference type="NCBIfam" id="TIGR03587">
    <property type="entry name" value="Pse_Me-ase"/>
    <property type="match status" value="1"/>
</dbReference>